<reference evidence="11" key="1">
    <citation type="submission" date="2020-05" db="EMBL/GenBank/DDBJ databases">
        <authorList>
            <person name="Chiriac C."/>
            <person name="Salcher M."/>
            <person name="Ghai R."/>
            <person name="Kavagutti S V."/>
        </authorList>
    </citation>
    <scope>NUCLEOTIDE SEQUENCE</scope>
</reference>
<dbReference type="SUPFAM" id="SSF53218">
    <property type="entry name" value="Molybdenum cofactor biosynthesis proteins"/>
    <property type="match status" value="1"/>
</dbReference>
<dbReference type="PANTHER" id="PTHR10192">
    <property type="entry name" value="MOLYBDOPTERIN BIOSYNTHESIS PROTEIN"/>
    <property type="match status" value="1"/>
</dbReference>
<feature type="domain" description="MoaB/Mog" evidence="10">
    <location>
        <begin position="85"/>
        <end position="228"/>
    </location>
</feature>
<evidence type="ECO:0000256" key="9">
    <source>
        <dbReference type="ARBA" id="ARBA00047317"/>
    </source>
</evidence>
<dbReference type="Gene3D" id="3.90.105.10">
    <property type="entry name" value="Molybdopterin biosynthesis moea protein, domain 2"/>
    <property type="match status" value="1"/>
</dbReference>
<dbReference type="SUPFAM" id="SSF63867">
    <property type="entry name" value="MoeA C-terminal domain-like"/>
    <property type="match status" value="1"/>
</dbReference>
<evidence type="ECO:0000256" key="2">
    <source>
        <dbReference type="ARBA" id="ARBA00005046"/>
    </source>
</evidence>
<evidence type="ECO:0000256" key="6">
    <source>
        <dbReference type="ARBA" id="ARBA00022723"/>
    </source>
</evidence>
<dbReference type="NCBIfam" id="TIGR00177">
    <property type="entry name" value="molyb_syn"/>
    <property type="match status" value="1"/>
</dbReference>
<evidence type="ECO:0000256" key="4">
    <source>
        <dbReference type="ARBA" id="ARBA00022505"/>
    </source>
</evidence>
<evidence type="ECO:0000313" key="11">
    <source>
        <dbReference type="EMBL" id="CAB4324189.1"/>
    </source>
</evidence>
<dbReference type="Pfam" id="PF03453">
    <property type="entry name" value="MoeA_N"/>
    <property type="match status" value="1"/>
</dbReference>
<dbReference type="InterPro" id="IPR005111">
    <property type="entry name" value="MoeA_C_domain_IV"/>
</dbReference>
<dbReference type="InterPro" id="IPR036688">
    <property type="entry name" value="MoeA_C_domain_IV_sf"/>
</dbReference>
<dbReference type="InterPro" id="IPR036135">
    <property type="entry name" value="MoeA_linker/N_sf"/>
</dbReference>
<dbReference type="GO" id="GO:0006777">
    <property type="term" value="P:Mo-molybdopterin cofactor biosynthetic process"/>
    <property type="evidence" value="ECO:0007669"/>
    <property type="project" value="UniProtKB-KW"/>
</dbReference>
<dbReference type="EC" id="2.10.1.1" evidence="3"/>
<dbReference type="AlphaFoldDB" id="A0A6J5YKM6"/>
<comment type="catalytic activity">
    <reaction evidence="9">
        <text>adenylyl-molybdopterin + molybdate = Mo-molybdopterin + AMP + H(+)</text>
        <dbReference type="Rhea" id="RHEA:35047"/>
        <dbReference type="ChEBI" id="CHEBI:15378"/>
        <dbReference type="ChEBI" id="CHEBI:36264"/>
        <dbReference type="ChEBI" id="CHEBI:62727"/>
        <dbReference type="ChEBI" id="CHEBI:71302"/>
        <dbReference type="ChEBI" id="CHEBI:456215"/>
        <dbReference type="EC" id="2.10.1.1"/>
    </reaction>
</comment>
<evidence type="ECO:0000256" key="5">
    <source>
        <dbReference type="ARBA" id="ARBA00022679"/>
    </source>
</evidence>
<keyword evidence="7" id="KW-0460">Magnesium</keyword>
<dbReference type="Gene3D" id="2.170.190.11">
    <property type="entry name" value="Molybdopterin biosynthesis moea protein, domain 3"/>
    <property type="match status" value="1"/>
</dbReference>
<dbReference type="CDD" id="cd00887">
    <property type="entry name" value="MoeA"/>
    <property type="match status" value="1"/>
</dbReference>
<keyword evidence="5" id="KW-0808">Transferase</keyword>
<evidence type="ECO:0000256" key="8">
    <source>
        <dbReference type="ARBA" id="ARBA00023150"/>
    </source>
</evidence>
<evidence type="ECO:0000256" key="7">
    <source>
        <dbReference type="ARBA" id="ARBA00022842"/>
    </source>
</evidence>
<dbReference type="Gene3D" id="2.40.340.10">
    <property type="entry name" value="MoeA, C-terminal, domain IV"/>
    <property type="match status" value="1"/>
</dbReference>
<sequence length="318" mass="33210">MTGAPLPPGADAVVMVERTEPGASDSTVVVHAEVPVGNHVRPPGDDIEPGDLLLEAGTALTAAHLGVLATIGVREVAVVPRPKVGVISTGDELIDDGSPLAPGQIRDSNRLTLRSLLRASGFEAVDLGLVRDDEEAIEAALLAGVLSCDALVTTGGVSMGDFDFIKVVLDRIGDMRWMQIAIKPAKPLAFGTITRSSDGVAVPVFGLPGNPVSSMVSFELFCRPGLRQMSGFRSSQLDRQSVVAIADEPLTRRADGKTHFARVWCEYDLASATYRVRSSGAQGSHQMASMAAANALAVLPDGPTVVAGDAVRVMLLTP</sequence>
<dbReference type="InterPro" id="IPR038987">
    <property type="entry name" value="MoeA-like"/>
</dbReference>
<name>A0A6J5YKM6_9ZZZZ</name>
<comment type="cofactor">
    <cofactor evidence="1">
        <name>Mg(2+)</name>
        <dbReference type="ChEBI" id="CHEBI:18420"/>
    </cofactor>
</comment>
<protein>
    <recommendedName>
        <fullName evidence="3">molybdopterin molybdotransferase</fullName>
        <ecNumber evidence="3">2.10.1.1</ecNumber>
    </recommendedName>
</protein>
<dbReference type="NCBIfam" id="NF045515">
    <property type="entry name" value="Glp_gephyrin"/>
    <property type="match status" value="1"/>
</dbReference>
<comment type="pathway">
    <text evidence="2">Cofactor biosynthesis; molybdopterin biosynthesis.</text>
</comment>
<dbReference type="PANTHER" id="PTHR10192:SF5">
    <property type="entry name" value="GEPHYRIN"/>
    <property type="match status" value="1"/>
</dbReference>
<dbReference type="InterPro" id="IPR001453">
    <property type="entry name" value="MoaB/Mog_dom"/>
</dbReference>
<dbReference type="SMART" id="SM00852">
    <property type="entry name" value="MoCF_biosynth"/>
    <property type="match status" value="1"/>
</dbReference>
<dbReference type="InterPro" id="IPR005110">
    <property type="entry name" value="MoeA_linker/N"/>
</dbReference>
<accession>A0A6J5YKM6</accession>
<dbReference type="Pfam" id="PF03454">
    <property type="entry name" value="MoeA_C"/>
    <property type="match status" value="1"/>
</dbReference>
<proteinExistence type="predicted"/>
<gene>
    <name evidence="11" type="ORF">UFOPK1392_01953</name>
</gene>
<dbReference type="GO" id="GO:0061599">
    <property type="term" value="F:molybdopterin molybdotransferase activity"/>
    <property type="evidence" value="ECO:0007669"/>
    <property type="project" value="UniProtKB-EC"/>
</dbReference>
<evidence type="ECO:0000256" key="3">
    <source>
        <dbReference type="ARBA" id="ARBA00013269"/>
    </source>
</evidence>
<keyword evidence="4" id="KW-0500">Molybdenum</keyword>
<evidence type="ECO:0000259" key="10">
    <source>
        <dbReference type="SMART" id="SM00852"/>
    </source>
</evidence>
<keyword evidence="6" id="KW-0479">Metal-binding</keyword>
<dbReference type="Pfam" id="PF00994">
    <property type="entry name" value="MoCF_biosynth"/>
    <property type="match status" value="1"/>
</dbReference>
<dbReference type="UniPathway" id="UPA00344"/>
<organism evidence="11">
    <name type="scientific">freshwater metagenome</name>
    <dbReference type="NCBI Taxonomy" id="449393"/>
    <lineage>
        <taxon>unclassified sequences</taxon>
        <taxon>metagenomes</taxon>
        <taxon>ecological metagenomes</taxon>
    </lineage>
</organism>
<dbReference type="SUPFAM" id="SSF63882">
    <property type="entry name" value="MoeA N-terminal region -like"/>
    <property type="match status" value="1"/>
</dbReference>
<dbReference type="EMBL" id="CAEMXZ010000113">
    <property type="protein sequence ID" value="CAB4324189.1"/>
    <property type="molecule type" value="Genomic_DNA"/>
</dbReference>
<dbReference type="GO" id="GO:0005829">
    <property type="term" value="C:cytosol"/>
    <property type="evidence" value="ECO:0007669"/>
    <property type="project" value="TreeGrafter"/>
</dbReference>
<dbReference type="Gene3D" id="3.40.980.10">
    <property type="entry name" value="MoaB/Mog-like domain"/>
    <property type="match status" value="1"/>
</dbReference>
<dbReference type="FunFam" id="3.40.980.10:FF:000004">
    <property type="entry name" value="Molybdopterin molybdenumtransferase"/>
    <property type="match status" value="1"/>
</dbReference>
<evidence type="ECO:0000256" key="1">
    <source>
        <dbReference type="ARBA" id="ARBA00001946"/>
    </source>
</evidence>
<keyword evidence="8" id="KW-0501">Molybdenum cofactor biosynthesis</keyword>
<dbReference type="GO" id="GO:0046872">
    <property type="term" value="F:metal ion binding"/>
    <property type="evidence" value="ECO:0007669"/>
    <property type="project" value="UniProtKB-KW"/>
</dbReference>
<dbReference type="InterPro" id="IPR036425">
    <property type="entry name" value="MoaB/Mog-like_dom_sf"/>
</dbReference>